<sequence>MKQGGGSRSKPTDQRDRPARFRRTKIRERPRLESSPISPWREARMLRVRRVESNLDLQSESSQSSPIVRLGSSVAAGEGARVVGRVPICRESTLSLTLDVAESPLCCPNSEERAQGGSVNDDVHTVLTLAPSLAAICYHLAWLLTTAIAPPAAGVCVVLAGAQIAIREGKTLRSSWPRNELHLTLVTGILRPWLLDNGKSNTDDRNVMITLFLPTSRSSVGWCTTDLGCGRLSVRIPDKSGAGMRGRGQTGNPQENQPPAASSGTIPLANRTPFALAGVKWSDHYTTAAPATFILDEPGSIHGGATPVFSHVAIVAEDATGRRVLSGLSLSTPFIPALLYSHLNQSHVLAAKSRPNLFTDFITHYFPHWSATCEKRAIPGKTRRPATSSGMIPTCENPGATPPGIESGSPWREASSLTVTPPRLHLISRSVFKRCNTTPSRTHSRITPRLKAWIRTLGLTAACPAGPLHTRPLCNGSQSLVSSATHGRSLHYSRALTAPQTRVGIATHSYNAVKRQLQQCVLKLLSMIEESIRKEDTVMREAIPSDQRLALTLRQAAGCEATKRVNSRRPAHWPAGEGSHWDSSSKRRTTCARQDEMAWRFPLCGYTHSLIGYAMLWERALRLIGCCMLRKVRYWLGCRLESWLQGADWRTVLTCTAGVQAAVHRRILRRGPEQRSPDSCDTQSPFVRLEGCKSVSLKEILRRTSAVRCTRLRQAWERIRRRRGGRWESSARYAENENLLQVRPRHSTLLSESTLFLADDTVSSTVGHYGVSQSLPVAYMLFRVLTAPDNFPRSLQNGPVSKQFDRTTTLLPEVQLFALSHTRIYPLFNVFPAVITQGVEYTGAILAVLSNRKRGASG</sequence>
<feature type="region of interest" description="Disordered" evidence="1">
    <location>
        <begin position="238"/>
        <end position="266"/>
    </location>
</feature>
<feature type="region of interest" description="Disordered" evidence="1">
    <location>
        <begin position="380"/>
        <end position="414"/>
    </location>
</feature>
<organism evidence="2 3">
    <name type="scientific">Dryococelus australis</name>
    <dbReference type="NCBI Taxonomy" id="614101"/>
    <lineage>
        <taxon>Eukaryota</taxon>
        <taxon>Metazoa</taxon>
        <taxon>Ecdysozoa</taxon>
        <taxon>Arthropoda</taxon>
        <taxon>Hexapoda</taxon>
        <taxon>Insecta</taxon>
        <taxon>Pterygota</taxon>
        <taxon>Neoptera</taxon>
        <taxon>Polyneoptera</taxon>
        <taxon>Phasmatodea</taxon>
        <taxon>Verophasmatodea</taxon>
        <taxon>Anareolatae</taxon>
        <taxon>Phasmatidae</taxon>
        <taxon>Eurycanthinae</taxon>
        <taxon>Dryococelus</taxon>
    </lineage>
</organism>
<evidence type="ECO:0000313" key="2">
    <source>
        <dbReference type="EMBL" id="KAJ8871676.1"/>
    </source>
</evidence>
<feature type="region of interest" description="Disordered" evidence="1">
    <location>
        <begin position="1"/>
        <end position="35"/>
    </location>
</feature>
<protein>
    <submittedName>
        <fullName evidence="2">Uncharacterized protein</fullName>
    </submittedName>
</protein>
<accession>A0ABQ9GI48</accession>
<evidence type="ECO:0000256" key="1">
    <source>
        <dbReference type="SAM" id="MobiDB-lite"/>
    </source>
</evidence>
<evidence type="ECO:0000313" key="3">
    <source>
        <dbReference type="Proteomes" id="UP001159363"/>
    </source>
</evidence>
<gene>
    <name evidence="2" type="ORF">PR048_028003</name>
</gene>
<feature type="compositionally biased region" description="Basic and acidic residues" evidence="1">
    <location>
        <begin position="10"/>
        <end position="19"/>
    </location>
</feature>
<keyword evidence="3" id="KW-1185">Reference proteome</keyword>
<feature type="compositionally biased region" description="Polar residues" evidence="1">
    <location>
        <begin position="250"/>
        <end position="265"/>
    </location>
</feature>
<dbReference type="Proteomes" id="UP001159363">
    <property type="component" value="Chromosome 11"/>
</dbReference>
<name>A0ABQ9GI48_9NEOP</name>
<dbReference type="EMBL" id="JARBHB010000012">
    <property type="protein sequence ID" value="KAJ8871676.1"/>
    <property type="molecule type" value="Genomic_DNA"/>
</dbReference>
<reference evidence="2 3" key="1">
    <citation type="submission" date="2023-02" db="EMBL/GenBank/DDBJ databases">
        <title>LHISI_Scaffold_Assembly.</title>
        <authorList>
            <person name="Stuart O.P."/>
            <person name="Cleave R."/>
            <person name="Magrath M.J.L."/>
            <person name="Mikheyev A.S."/>
        </authorList>
    </citation>
    <scope>NUCLEOTIDE SEQUENCE [LARGE SCALE GENOMIC DNA]</scope>
    <source>
        <strain evidence="2">Daus_M_001</strain>
        <tissue evidence="2">Leg muscle</tissue>
    </source>
</reference>
<comment type="caution">
    <text evidence="2">The sequence shown here is derived from an EMBL/GenBank/DDBJ whole genome shotgun (WGS) entry which is preliminary data.</text>
</comment>
<proteinExistence type="predicted"/>